<proteinExistence type="predicted"/>
<dbReference type="Pfam" id="PF12697">
    <property type="entry name" value="Abhydrolase_6"/>
    <property type="match status" value="1"/>
</dbReference>
<evidence type="ECO:0000313" key="3">
    <source>
        <dbReference type="Proteomes" id="UP000451354"/>
    </source>
</evidence>
<keyword evidence="3" id="KW-1185">Reference proteome</keyword>
<dbReference type="AlphaFoldDB" id="A0A6M5U9L4"/>
<keyword evidence="2" id="KW-0378">Hydrolase</keyword>
<dbReference type="InterPro" id="IPR029058">
    <property type="entry name" value="AB_hydrolase_fold"/>
</dbReference>
<organism evidence="2 3">
    <name type="scientific">Cellulosimicrobium protaetiae</name>
    <dbReference type="NCBI Taxonomy" id="2587808"/>
    <lineage>
        <taxon>Bacteria</taxon>
        <taxon>Bacillati</taxon>
        <taxon>Actinomycetota</taxon>
        <taxon>Actinomycetes</taxon>
        <taxon>Micrococcales</taxon>
        <taxon>Promicromonosporaceae</taxon>
        <taxon>Cellulosimicrobium</taxon>
    </lineage>
</organism>
<dbReference type="RefSeq" id="WP_154797079.1">
    <property type="nucleotide sequence ID" value="NZ_CP052757.1"/>
</dbReference>
<evidence type="ECO:0000313" key="2">
    <source>
        <dbReference type="EMBL" id="QJW34824.1"/>
    </source>
</evidence>
<dbReference type="PANTHER" id="PTHR37017:SF11">
    <property type="entry name" value="ESTERASE_LIPASE_THIOESTERASE DOMAIN-CONTAINING PROTEIN"/>
    <property type="match status" value="1"/>
</dbReference>
<dbReference type="InterPro" id="IPR052897">
    <property type="entry name" value="Sec-Metab_Biosynth_Hydrolase"/>
</dbReference>
<protein>
    <submittedName>
        <fullName evidence="2">Alpha/beta hydrolase</fullName>
    </submittedName>
</protein>
<accession>A0A6M5U9L4</accession>
<gene>
    <name evidence="2" type="ORF">FIC82_000025</name>
</gene>
<sequence>MPENPLVVLLHGAFAESASWAGVIARLRAHDVDTLALANPLRSLVTDAQYLRDAVGDTGRPLLLVGHSYGGMVVTEAAAEGLGDVAGLVYVAAFAPETGESAVDLAGRFPGSTLADALESTPLVDDLDDLWIRPDTYHAQFAADVDEDTAYVAARTQRPVTDVALNQMLLAGTPAWKAVPSWFVFGSEDRNIPVAAHRWMAERAGARGVDEVEGASHAVAVSAPDRVARTVLDALAATRAAAVGPGETARSRR</sequence>
<dbReference type="Gene3D" id="3.40.50.1820">
    <property type="entry name" value="alpha/beta hydrolase"/>
    <property type="match status" value="1"/>
</dbReference>
<dbReference type="PANTHER" id="PTHR37017">
    <property type="entry name" value="AB HYDROLASE-1 DOMAIN-CONTAINING PROTEIN-RELATED"/>
    <property type="match status" value="1"/>
</dbReference>
<feature type="domain" description="AB hydrolase-1" evidence="1">
    <location>
        <begin position="7"/>
        <end position="229"/>
    </location>
</feature>
<reference evidence="3" key="1">
    <citation type="journal article" date="2022" name="Int. J. Syst. Evol. Microbiol.">
        <title>Cellulosimicrobium protaetiae sp. nov., isolated from the gut of the larva of Protaetia brevitarsis seulensis.</title>
        <authorList>
            <person name="Le Han H."/>
            <person name="Nguyen T.T.H."/>
            <person name="Li Z."/>
            <person name="Shin N.R."/>
            <person name="Kim S.G."/>
        </authorList>
    </citation>
    <scope>NUCLEOTIDE SEQUENCE [LARGE SCALE GENOMIC DNA]</scope>
    <source>
        <strain evidence="3">BI34</strain>
    </source>
</reference>
<dbReference type="SUPFAM" id="SSF53474">
    <property type="entry name" value="alpha/beta-Hydrolases"/>
    <property type="match status" value="1"/>
</dbReference>
<dbReference type="OrthoDB" id="9814966at2"/>
<evidence type="ECO:0000259" key="1">
    <source>
        <dbReference type="Pfam" id="PF12697"/>
    </source>
</evidence>
<dbReference type="Proteomes" id="UP000451354">
    <property type="component" value="Chromosome"/>
</dbReference>
<dbReference type="EMBL" id="CP052757">
    <property type="protein sequence ID" value="QJW34824.1"/>
    <property type="molecule type" value="Genomic_DNA"/>
</dbReference>
<name>A0A6M5U9L4_9MICO</name>
<dbReference type="GO" id="GO:0016787">
    <property type="term" value="F:hydrolase activity"/>
    <property type="evidence" value="ECO:0007669"/>
    <property type="project" value="UniProtKB-KW"/>
</dbReference>
<dbReference type="InterPro" id="IPR000073">
    <property type="entry name" value="AB_hydrolase_1"/>
</dbReference>
<dbReference type="KEGG" id="cprt:FIC82_000025"/>